<dbReference type="PROSITE" id="PS50853">
    <property type="entry name" value="FN3"/>
    <property type="match status" value="2"/>
</dbReference>
<dbReference type="GO" id="GO:0007156">
    <property type="term" value="P:homophilic cell adhesion via plasma membrane adhesion molecules"/>
    <property type="evidence" value="ECO:0007669"/>
    <property type="project" value="TreeGrafter"/>
</dbReference>
<dbReference type="Proteomes" id="UP001432322">
    <property type="component" value="Unassembled WGS sequence"/>
</dbReference>
<evidence type="ECO:0000256" key="3">
    <source>
        <dbReference type="SAM" id="Phobius"/>
    </source>
</evidence>
<feature type="compositionally biased region" description="Polar residues" evidence="2">
    <location>
        <begin position="586"/>
        <end position="595"/>
    </location>
</feature>
<dbReference type="InterPro" id="IPR050964">
    <property type="entry name" value="Striated_Muscle_Regulatory"/>
</dbReference>
<keyword evidence="3" id="KW-0472">Membrane</keyword>
<evidence type="ECO:0000259" key="5">
    <source>
        <dbReference type="PROSITE" id="PS50853"/>
    </source>
</evidence>
<keyword evidence="3" id="KW-1133">Transmembrane helix</keyword>
<dbReference type="SUPFAM" id="SSF49265">
    <property type="entry name" value="Fibronectin type III"/>
    <property type="match status" value="1"/>
</dbReference>
<keyword evidence="1" id="KW-0677">Repeat</keyword>
<protein>
    <recommendedName>
        <fullName evidence="8">Fibronectin domain-containing protein</fullName>
    </recommendedName>
</protein>
<proteinExistence type="predicted"/>
<dbReference type="PROSITE" id="PS50835">
    <property type="entry name" value="IG_LIKE"/>
    <property type="match status" value="1"/>
</dbReference>
<dbReference type="CDD" id="cd00063">
    <property type="entry name" value="FN3"/>
    <property type="match status" value="2"/>
</dbReference>
<dbReference type="SMART" id="SM00060">
    <property type="entry name" value="FN3"/>
    <property type="match status" value="2"/>
</dbReference>
<evidence type="ECO:0000256" key="2">
    <source>
        <dbReference type="SAM" id="MobiDB-lite"/>
    </source>
</evidence>
<evidence type="ECO:0000313" key="7">
    <source>
        <dbReference type="Proteomes" id="UP001432322"/>
    </source>
</evidence>
<dbReference type="InterPro" id="IPR007110">
    <property type="entry name" value="Ig-like_dom"/>
</dbReference>
<dbReference type="GO" id="GO:0045202">
    <property type="term" value="C:synapse"/>
    <property type="evidence" value="ECO:0007669"/>
    <property type="project" value="TreeGrafter"/>
</dbReference>
<evidence type="ECO:0008006" key="8">
    <source>
        <dbReference type="Google" id="ProtNLM"/>
    </source>
</evidence>
<dbReference type="EMBL" id="BTSY01000007">
    <property type="protein sequence ID" value="GMT35465.1"/>
    <property type="molecule type" value="Genomic_DNA"/>
</dbReference>
<accession>A0AAV5WVA1</accession>
<organism evidence="6 7">
    <name type="scientific">Pristionchus fissidentatus</name>
    <dbReference type="NCBI Taxonomy" id="1538716"/>
    <lineage>
        <taxon>Eukaryota</taxon>
        <taxon>Metazoa</taxon>
        <taxon>Ecdysozoa</taxon>
        <taxon>Nematoda</taxon>
        <taxon>Chromadorea</taxon>
        <taxon>Rhabditida</taxon>
        <taxon>Rhabditina</taxon>
        <taxon>Diplogasteromorpha</taxon>
        <taxon>Diplogasteroidea</taxon>
        <taxon>Neodiplogasteridae</taxon>
        <taxon>Pristionchus</taxon>
    </lineage>
</organism>
<evidence type="ECO:0000313" key="6">
    <source>
        <dbReference type="EMBL" id="GMT35465.1"/>
    </source>
</evidence>
<feature type="region of interest" description="Disordered" evidence="2">
    <location>
        <begin position="536"/>
        <end position="605"/>
    </location>
</feature>
<feature type="transmembrane region" description="Helical" evidence="3">
    <location>
        <begin position="307"/>
        <end position="329"/>
    </location>
</feature>
<reference evidence="6" key="1">
    <citation type="submission" date="2023-10" db="EMBL/GenBank/DDBJ databases">
        <title>Genome assembly of Pristionchus species.</title>
        <authorList>
            <person name="Yoshida K."/>
            <person name="Sommer R.J."/>
        </authorList>
    </citation>
    <scope>NUCLEOTIDE SEQUENCE</scope>
    <source>
        <strain evidence="6">RS5133</strain>
    </source>
</reference>
<dbReference type="InterPro" id="IPR003961">
    <property type="entry name" value="FN3_dom"/>
</dbReference>
<dbReference type="InterPro" id="IPR036116">
    <property type="entry name" value="FN3_sf"/>
</dbReference>
<dbReference type="Gene3D" id="2.60.40.10">
    <property type="entry name" value="Immunoglobulins"/>
    <property type="match status" value="3"/>
</dbReference>
<comment type="caution">
    <text evidence="6">The sequence shown here is derived from an EMBL/GenBank/DDBJ whole genome shotgun (WGS) entry which is preliminary data.</text>
</comment>
<name>A0AAV5WVA1_9BILA</name>
<feature type="domain" description="Fibronectin type-III" evidence="5">
    <location>
        <begin position="187"/>
        <end position="280"/>
    </location>
</feature>
<dbReference type="SUPFAM" id="SSF48726">
    <property type="entry name" value="Immunoglobulin"/>
    <property type="match status" value="1"/>
</dbReference>
<feature type="non-terminal residue" evidence="6">
    <location>
        <position position="1"/>
    </location>
</feature>
<dbReference type="PANTHER" id="PTHR13817">
    <property type="entry name" value="TITIN"/>
    <property type="match status" value="1"/>
</dbReference>
<gene>
    <name evidence="6" type="ORF">PFISCL1PPCAC_26762</name>
</gene>
<evidence type="ECO:0000256" key="1">
    <source>
        <dbReference type="ARBA" id="ARBA00022737"/>
    </source>
</evidence>
<feature type="domain" description="Ig-like" evidence="4">
    <location>
        <begin position="1"/>
        <end position="55"/>
    </location>
</feature>
<dbReference type="Pfam" id="PF00041">
    <property type="entry name" value="fn3"/>
    <property type="match status" value="2"/>
</dbReference>
<keyword evidence="7" id="KW-1185">Reference proteome</keyword>
<evidence type="ECO:0000259" key="4">
    <source>
        <dbReference type="PROSITE" id="PS50835"/>
    </source>
</evidence>
<feature type="region of interest" description="Disordered" evidence="2">
    <location>
        <begin position="165"/>
        <end position="188"/>
    </location>
</feature>
<dbReference type="AlphaFoldDB" id="A0AAV5WVA1"/>
<feature type="domain" description="Fibronectin type-III" evidence="5">
    <location>
        <begin position="82"/>
        <end position="179"/>
    </location>
</feature>
<dbReference type="GO" id="GO:0007416">
    <property type="term" value="P:synapse assembly"/>
    <property type="evidence" value="ECO:0007669"/>
    <property type="project" value="TreeGrafter"/>
</dbReference>
<sequence length="605" mass="66657">FSSDSTRIALNAGRIKMHASNSLMITNVNRDDEGWYRCVVEDENRISYNETAYLSVVSLASIKPTFDTLPKMDELKPKKKAPPAKITRVYGFVRGNDVRLLWELEQTEAVARIATFVVQSRKEGESKWVDVSQSMGHTKATLVTNLTPMTKYKFRVTAVNEDKSASAGTESEWMETMEPTREYKPKPPVITKVDPISSQSIRLFWVHHANHNLSLASSFVITYGKDDQTDSSTQKVDGATRIWTVTGLKENASYTFSIHAENLAGESERSNVVTAKTMHPDEERRGLLSLLQKGLMDMLPGTEDQRVHVLLLLCIIPLLFLLLCCGCCCRYHSNKKRKSGGANKFLDTSYSIYNQQKVHRNKLTEPYDPKEFFEQDNIDEHLPLRGNNNEDRVSLNSRSSRRFRVAGGRPFPNLYGRGDEESDEDHNDVDHLAPLDNHYGMMAGGILSYNPVGASLSSARCYSTDTGVSREVLVPPLPPLLSNGGIALYQPNCQTPLPPIPPLMSAVCSPLKSATSVSYKTSGDAAIIAYSPGSLAESGGSGSGQTRTTNADSPTHPLTDGSENGGVRGDSSRNSQISSVDGRYQPLNSFKSGSTVPPLMSTFAR</sequence>
<dbReference type="InterPro" id="IPR013783">
    <property type="entry name" value="Ig-like_fold"/>
</dbReference>
<keyword evidence="3" id="KW-0812">Transmembrane</keyword>
<dbReference type="PANTHER" id="PTHR13817:SF166">
    <property type="entry name" value="NEURONAL IGCAM-RELATED"/>
    <property type="match status" value="1"/>
</dbReference>
<dbReference type="InterPro" id="IPR036179">
    <property type="entry name" value="Ig-like_dom_sf"/>
</dbReference>